<comment type="caution">
    <text evidence="1">The sequence shown here is derived from an EMBL/GenBank/DDBJ whole genome shotgun (WGS) entry which is preliminary data.</text>
</comment>
<organism evidence="1 2">
    <name type="scientific">Tetrapyrgos nigripes</name>
    <dbReference type="NCBI Taxonomy" id="182062"/>
    <lineage>
        <taxon>Eukaryota</taxon>
        <taxon>Fungi</taxon>
        <taxon>Dikarya</taxon>
        <taxon>Basidiomycota</taxon>
        <taxon>Agaricomycotina</taxon>
        <taxon>Agaricomycetes</taxon>
        <taxon>Agaricomycetidae</taxon>
        <taxon>Agaricales</taxon>
        <taxon>Marasmiineae</taxon>
        <taxon>Marasmiaceae</taxon>
        <taxon>Tetrapyrgos</taxon>
    </lineage>
</organism>
<dbReference type="AlphaFoldDB" id="A0A8H5FLP8"/>
<evidence type="ECO:0000313" key="2">
    <source>
        <dbReference type="Proteomes" id="UP000559256"/>
    </source>
</evidence>
<dbReference type="Proteomes" id="UP000559256">
    <property type="component" value="Unassembled WGS sequence"/>
</dbReference>
<proteinExistence type="predicted"/>
<keyword evidence="2" id="KW-1185">Reference proteome</keyword>
<dbReference type="OrthoDB" id="3012036at2759"/>
<sequence length="157" mass="18125">MPHRPVSKDIKARIPILFHVQGRSREEIQEILGIGCTLVYDTLRNQRHYGVHYNPLAHRPGCPRIVRSSDAHFVVRLLQNRRTLYLDEIQTSCTPVLVFNVTKSTILHTIRRLYFSHKCVSTKAQEANNLLRSHHMITIANIAPYPDMLMFTDEALA</sequence>
<dbReference type="EMBL" id="JAACJM010000165">
    <property type="protein sequence ID" value="KAF5341414.1"/>
    <property type="molecule type" value="Genomic_DNA"/>
</dbReference>
<dbReference type="SUPFAM" id="SSF46689">
    <property type="entry name" value="Homeodomain-like"/>
    <property type="match status" value="1"/>
</dbReference>
<name>A0A8H5FLP8_9AGAR</name>
<gene>
    <name evidence="1" type="ORF">D9758_012306</name>
</gene>
<accession>A0A8H5FLP8</accession>
<protein>
    <submittedName>
        <fullName evidence="1">Uncharacterized protein</fullName>
    </submittedName>
</protein>
<reference evidence="1 2" key="1">
    <citation type="journal article" date="2020" name="ISME J.">
        <title>Uncovering the hidden diversity of litter-decomposition mechanisms in mushroom-forming fungi.</title>
        <authorList>
            <person name="Floudas D."/>
            <person name="Bentzer J."/>
            <person name="Ahren D."/>
            <person name="Johansson T."/>
            <person name="Persson P."/>
            <person name="Tunlid A."/>
        </authorList>
    </citation>
    <scope>NUCLEOTIDE SEQUENCE [LARGE SCALE GENOMIC DNA]</scope>
    <source>
        <strain evidence="1 2">CBS 291.85</strain>
    </source>
</reference>
<dbReference type="InterPro" id="IPR009057">
    <property type="entry name" value="Homeodomain-like_sf"/>
</dbReference>
<evidence type="ECO:0000313" key="1">
    <source>
        <dbReference type="EMBL" id="KAF5341414.1"/>
    </source>
</evidence>